<feature type="region of interest" description="Disordered" evidence="1">
    <location>
        <begin position="315"/>
        <end position="357"/>
    </location>
</feature>
<keyword evidence="4" id="KW-1185">Reference proteome</keyword>
<proteinExistence type="predicted"/>
<feature type="compositionally biased region" description="Basic and acidic residues" evidence="1">
    <location>
        <begin position="337"/>
        <end position="347"/>
    </location>
</feature>
<evidence type="ECO:0000313" key="3">
    <source>
        <dbReference type="EMBL" id="KAF5349262.1"/>
    </source>
</evidence>
<evidence type="ECO:0000256" key="1">
    <source>
        <dbReference type="SAM" id="MobiDB-lite"/>
    </source>
</evidence>
<dbReference type="GO" id="GO:0005524">
    <property type="term" value="F:ATP binding"/>
    <property type="evidence" value="ECO:0007669"/>
    <property type="project" value="InterPro"/>
</dbReference>
<feature type="domain" description="Protein kinase" evidence="2">
    <location>
        <begin position="1287"/>
        <end position="1563"/>
    </location>
</feature>
<evidence type="ECO:0000313" key="4">
    <source>
        <dbReference type="Proteomes" id="UP000559027"/>
    </source>
</evidence>
<dbReference type="EMBL" id="JAACJO010000017">
    <property type="protein sequence ID" value="KAF5349262.1"/>
    <property type="molecule type" value="Genomic_DNA"/>
</dbReference>
<comment type="caution">
    <text evidence="3">The sequence shown here is derived from an EMBL/GenBank/DDBJ whole genome shotgun (WGS) entry which is preliminary data.</text>
</comment>
<accession>A0A8H5CWI0</accession>
<dbReference type="Proteomes" id="UP000559027">
    <property type="component" value="Unassembled WGS sequence"/>
</dbReference>
<dbReference type="OrthoDB" id="1668230at2759"/>
<feature type="region of interest" description="Disordered" evidence="1">
    <location>
        <begin position="745"/>
        <end position="764"/>
    </location>
</feature>
<dbReference type="InterPro" id="IPR036872">
    <property type="entry name" value="CH_dom_sf"/>
</dbReference>
<protein>
    <recommendedName>
        <fullName evidence="2">Protein kinase domain-containing protein</fullName>
    </recommendedName>
</protein>
<dbReference type="PROSITE" id="PS00108">
    <property type="entry name" value="PROTEIN_KINASE_ST"/>
    <property type="match status" value="2"/>
</dbReference>
<feature type="compositionally biased region" description="Polar residues" evidence="1">
    <location>
        <begin position="348"/>
        <end position="357"/>
    </location>
</feature>
<dbReference type="InterPro" id="IPR001245">
    <property type="entry name" value="Ser-Thr/Tyr_kinase_cat_dom"/>
</dbReference>
<dbReference type="Pfam" id="PF07714">
    <property type="entry name" value="PK_Tyr_Ser-Thr"/>
    <property type="match status" value="2"/>
</dbReference>
<dbReference type="SMART" id="SM00220">
    <property type="entry name" value="S_TKc"/>
    <property type="match status" value="2"/>
</dbReference>
<dbReference type="InterPro" id="IPR008271">
    <property type="entry name" value="Ser/Thr_kinase_AS"/>
</dbReference>
<dbReference type="InterPro" id="IPR000719">
    <property type="entry name" value="Prot_kinase_dom"/>
</dbReference>
<sequence length="1628" mass="181079">MSTSSTSLPPRKTWQMETIRNRIKDRLLSSAVLKGLNFKSKVDRSPIPTPCRTHAAQASAVRETSSTQPPPYIQETTSDEISAQEDDSESMLGATVRNSVYLPSGNPPGSLEDLFFASQESLPPFPDTVNEIVDLIRMAASLLYREMQLVLVAETQAGNFPLFRADTWARLGQLRRLISSWPDSSFNTLDGIESFKQALNDGTILCEFVSRLAPGTQLSPYYGPQTSAWAGNLQLFISAFDSFALSSSCERLMTGIFDDLSIQEVADYARAVIAIQERFGPTAASLHPSPPSRSPRNSIASFASRLRNTSLESFASRRSSAIPQTHWSEPPSLSSIHESDDTVDKPQESNALDNDYDSSTICLRESDSTPGFLASQPSPQSIPEPIVQLPKKTKQLYKCLLHILSDEERYRMMLETKGSDAQELLDFFQHLLDYPQIRDTSRNDILTALVRLSTATNLYPQSFTFVSDDLQIDKTPVAFGHFGQKSHINTAMRVFLKEAVLWKQLQHPNLLPFYGVYRLDDQYGRICLVSPWMENGTVVEYLHCNPNVDRLLLIRDTVRGLSFLHEKKIVHGDLKGANILVTVTGRACLADFGLATLNDVEAIKFALIESSGHRGGTPRWEAPELLDDTEEIIHRTPASDMYAFGCVCYEIITGRVPFYELANDFTVYIKVTKVSVDAHKLVPLRRYSSPRKYSATDSPQPQDSFADGAQVYVDPDALVTSYVYDVYDTDKGDLCNITFAPNKGRSDETESVHSVPPTKCNGPHPWAPVADAIGPAQNEKVDEGKVLESLLNQWQMAGFYERAQIAQEVTNKVFCQGSSWIDFDDEWDTSWIDMDVPSSIYDHTSVDSLLSPTSDRAVVSDTPVDEEGITHTLLEDLLDHMLSECIRDIPLSSLPLQSPEFDPEFVASLCLPVINPLASGGPMGFIPPALDDISEVLNDYAERPWSYRPLPVIGIGSTERELLYSHPHLSSVPSHPSSPVCAPDAPPPFPHEVTEILDLLRMAASLLYKEIRNALVSSKTPQTDNWRVFERGVLSHLESLEPIVSSRSDRVFSVSEGVDTFKDVLRNGIMLNIFIEYLMTPNSNPLSSLTLPRDKRFQSFIHAYEALNLPGMDELKYLYFDDNTLEDVAAYARAVIQLHGRFGHTSLYGEISSPELTHSPITVLTKEDGCLAGKSYSTSPVSQSSLAIRGTVNDVTLTAPHTHLLPQDEACLYHELLSIIRDEEELHKLLHHDDKAEAQSVIDLIQHLLSFPQICEISRSELLSVLLRVCTATGLYPRTFRLAHDPQVNKEPITCGYFGDILRGYVQEQCVCVKVVKVYRKGPKSSKFLKSFMREIVIWGQLQHPNILPFYGVYHLDNAEQRICLVSPWMENGTLADYLKSCSPDVNKLLLAKDIALGLEYLHNNVIVHGDLKGTNILVTLCGRACLADFGLASVNDTDVVLLSTLESSGHQGATPRYEAPELLIDCEEKVHRTASSDMYAFGGVCYEIFTGNVPFYELAAPYTIVARIIKGETPTKPITMSCNWNTAASEPIDDVWAIMDSCWSPSPLNRPSARDVLSMALLKNLSDPRPEEQAMWSPSKYGSAVAKSALGSDTSFSHLARPKTRKLPSCPTKFHLTPSHESSFNLC</sequence>
<gene>
    <name evidence="3" type="ORF">D9756_009439</name>
</gene>
<organism evidence="3 4">
    <name type="scientific">Leucocoprinus leucothites</name>
    <dbReference type="NCBI Taxonomy" id="201217"/>
    <lineage>
        <taxon>Eukaryota</taxon>
        <taxon>Fungi</taxon>
        <taxon>Dikarya</taxon>
        <taxon>Basidiomycota</taxon>
        <taxon>Agaricomycotina</taxon>
        <taxon>Agaricomycetes</taxon>
        <taxon>Agaricomycetidae</taxon>
        <taxon>Agaricales</taxon>
        <taxon>Agaricineae</taxon>
        <taxon>Agaricaceae</taxon>
        <taxon>Leucocoprinus</taxon>
    </lineage>
</organism>
<evidence type="ECO:0000259" key="2">
    <source>
        <dbReference type="PROSITE" id="PS50011"/>
    </source>
</evidence>
<dbReference type="PROSITE" id="PS50011">
    <property type="entry name" value="PROTEIN_KINASE_DOM"/>
    <property type="match status" value="2"/>
</dbReference>
<feature type="domain" description="Protein kinase" evidence="2">
    <location>
        <begin position="452"/>
        <end position="767"/>
    </location>
</feature>
<dbReference type="InterPro" id="IPR011009">
    <property type="entry name" value="Kinase-like_dom_sf"/>
</dbReference>
<dbReference type="GO" id="GO:0004674">
    <property type="term" value="F:protein serine/threonine kinase activity"/>
    <property type="evidence" value="ECO:0007669"/>
    <property type="project" value="TreeGrafter"/>
</dbReference>
<reference evidence="3 4" key="1">
    <citation type="journal article" date="2020" name="ISME J.">
        <title>Uncovering the hidden diversity of litter-decomposition mechanisms in mushroom-forming fungi.</title>
        <authorList>
            <person name="Floudas D."/>
            <person name="Bentzer J."/>
            <person name="Ahren D."/>
            <person name="Johansson T."/>
            <person name="Persson P."/>
            <person name="Tunlid A."/>
        </authorList>
    </citation>
    <scope>NUCLEOTIDE SEQUENCE [LARGE SCALE GENOMIC DNA]</scope>
    <source>
        <strain evidence="3 4">CBS 146.42</strain>
    </source>
</reference>
<dbReference type="SUPFAM" id="SSF56112">
    <property type="entry name" value="Protein kinase-like (PK-like)"/>
    <property type="match status" value="2"/>
</dbReference>
<dbReference type="SUPFAM" id="SSF47576">
    <property type="entry name" value="Calponin-homology domain, CH-domain"/>
    <property type="match status" value="1"/>
</dbReference>
<dbReference type="InterPro" id="IPR051681">
    <property type="entry name" value="Ser/Thr_Kinases-Pseudokinases"/>
</dbReference>
<feature type="compositionally biased region" description="Polar residues" evidence="1">
    <location>
        <begin position="315"/>
        <end position="336"/>
    </location>
</feature>
<feature type="region of interest" description="Disordered" evidence="1">
    <location>
        <begin position="43"/>
        <end position="89"/>
    </location>
</feature>
<name>A0A8H5CWI0_9AGAR</name>
<dbReference type="PANTHER" id="PTHR44329">
    <property type="entry name" value="SERINE/THREONINE-PROTEIN KINASE TNNI3K-RELATED"/>
    <property type="match status" value="1"/>
</dbReference>
<dbReference type="Gene3D" id="1.10.510.10">
    <property type="entry name" value="Transferase(Phosphotransferase) domain 1"/>
    <property type="match status" value="2"/>
</dbReference>